<dbReference type="RefSeq" id="XP_062725043.1">
    <property type="nucleotide sequence ID" value="XM_062866178.1"/>
</dbReference>
<dbReference type="GO" id="GO:0000747">
    <property type="term" value="P:conjugation with cellular fusion"/>
    <property type="evidence" value="ECO:0007669"/>
    <property type="project" value="TreeGrafter"/>
</dbReference>
<dbReference type="Proteomes" id="UP001273166">
    <property type="component" value="Unassembled WGS sequence"/>
</dbReference>
<dbReference type="EMBL" id="JAUDZG010000002">
    <property type="protein sequence ID" value="KAK3309263.1"/>
    <property type="molecule type" value="Genomic_DNA"/>
</dbReference>
<dbReference type="PANTHER" id="PTHR28092">
    <property type="entry name" value="FACTOR-INDUCED GENE 1 PROTEIN"/>
    <property type="match status" value="1"/>
</dbReference>
<proteinExistence type="predicted"/>
<evidence type="ECO:0000256" key="1">
    <source>
        <dbReference type="SAM" id="Phobius"/>
    </source>
</evidence>
<reference evidence="2" key="1">
    <citation type="journal article" date="2023" name="Mol. Phylogenet. Evol.">
        <title>Genome-scale phylogeny and comparative genomics of the fungal order Sordariales.</title>
        <authorList>
            <person name="Hensen N."/>
            <person name="Bonometti L."/>
            <person name="Westerberg I."/>
            <person name="Brannstrom I.O."/>
            <person name="Guillou S."/>
            <person name="Cros-Aarteil S."/>
            <person name="Calhoun S."/>
            <person name="Haridas S."/>
            <person name="Kuo A."/>
            <person name="Mondo S."/>
            <person name="Pangilinan J."/>
            <person name="Riley R."/>
            <person name="LaButti K."/>
            <person name="Andreopoulos B."/>
            <person name="Lipzen A."/>
            <person name="Chen C."/>
            <person name="Yan M."/>
            <person name="Daum C."/>
            <person name="Ng V."/>
            <person name="Clum A."/>
            <person name="Steindorff A."/>
            <person name="Ohm R.A."/>
            <person name="Martin F."/>
            <person name="Silar P."/>
            <person name="Natvig D.O."/>
            <person name="Lalanne C."/>
            <person name="Gautier V."/>
            <person name="Ament-Velasquez S.L."/>
            <person name="Kruys A."/>
            <person name="Hutchinson M.I."/>
            <person name="Powell A.J."/>
            <person name="Barry K."/>
            <person name="Miller A.N."/>
            <person name="Grigoriev I.V."/>
            <person name="Debuchy R."/>
            <person name="Gladieux P."/>
            <person name="Hiltunen Thoren M."/>
            <person name="Johannesson H."/>
        </authorList>
    </citation>
    <scope>NUCLEOTIDE SEQUENCE</scope>
    <source>
        <strain evidence="2">CBS 333.67</strain>
    </source>
</reference>
<evidence type="ECO:0000313" key="2">
    <source>
        <dbReference type="EMBL" id="KAK3309263.1"/>
    </source>
</evidence>
<feature type="transmembrane region" description="Helical" evidence="1">
    <location>
        <begin position="21"/>
        <end position="38"/>
    </location>
</feature>
<accession>A0AAJ0GZY0</accession>
<sequence>MVFSQLKSYIPFRYIGFHHGLELLLVISIILLSILLVGCTTESMKDIYLLSLSYTGTEPTTTDTTIITANVSSCMTLAAASKTLLTVRVGYFGYCIVDNGVTSCSSDAGSLATLLRQTNSSDPLNMLYMVKSFHDQTIFSALPYLTRPGTASDSDSEREVKPFPWKAVSWLAWFMTLVATLFSLVAALWQHLSSAATATMVNTLTYGTVSGTVGAGAMAFAWIATGVLFIAVIGLLLMIMSMLAFELFYDAR</sequence>
<keyword evidence="1" id="KW-0472">Membrane</keyword>
<comment type="caution">
    <text evidence="2">The sequence shown here is derived from an EMBL/GenBank/DDBJ whole genome shotgun (WGS) entry which is preliminary data.</text>
</comment>
<dbReference type="GO" id="GO:0043332">
    <property type="term" value="C:mating projection tip"/>
    <property type="evidence" value="ECO:0007669"/>
    <property type="project" value="TreeGrafter"/>
</dbReference>
<dbReference type="InterPro" id="IPR033481">
    <property type="entry name" value="Dni1/Fig1"/>
</dbReference>
<dbReference type="AlphaFoldDB" id="A0AAJ0GZY0"/>
<feature type="transmembrane region" description="Helical" evidence="1">
    <location>
        <begin position="229"/>
        <end position="249"/>
    </location>
</feature>
<dbReference type="GeneID" id="87885007"/>
<reference evidence="2" key="2">
    <citation type="submission" date="2023-06" db="EMBL/GenBank/DDBJ databases">
        <authorList>
            <consortium name="Lawrence Berkeley National Laboratory"/>
            <person name="Mondo S.J."/>
            <person name="Hensen N."/>
            <person name="Bonometti L."/>
            <person name="Westerberg I."/>
            <person name="Brannstrom I.O."/>
            <person name="Guillou S."/>
            <person name="Cros-Aarteil S."/>
            <person name="Calhoun S."/>
            <person name="Haridas S."/>
            <person name="Kuo A."/>
            <person name="Pangilinan J."/>
            <person name="Riley R."/>
            <person name="Labutti K."/>
            <person name="Andreopoulos B."/>
            <person name="Lipzen A."/>
            <person name="Chen C."/>
            <person name="Yanf M."/>
            <person name="Daum C."/>
            <person name="Ng V."/>
            <person name="Clum A."/>
            <person name="Steindorff A."/>
            <person name="Ohm R."/>
            <person name="Martin F."/>
            <person name="Silar P."/>
            <person name="Natvig D."/>
            <person name="Lalanne C."/>
            <person name="Gautier V."/>
            <person name="Ament-Velasquez S.L."/>
            <person name="Kruys A."/>
            <person name="Hutchinson M.I."/>
            <person name="Powell A.J."/>
            <person name="Barry K."/>
            <person name="Miller A.N."/>
            <person name="Grigoriev I.V."/>
            <person name="Debuchy R."/>
            <person name="Gladieux P."/>
            <person name="Thoren M.H."/>
            <person name="Johannesson H."/>
        </authorList>
    </citation>
    <scope>NUCLEOTIDE SEQUENCE</scope>
    <source>
        <strain evidence="2">CBS 333.67</strain>
    </source>
</reference>
<keyword evidence="3" id="KW-1185">Reference proteome</keyword>
<feature type="transmembrane region" description="Helical" evidence="1">
    <location>
        <begin position="201"/>
        <end position="223"/>
    </location>
</feature>
<feature type="transmembrane region" description="Helical" evidence="1">
    <location>
        <begin position="170"/>
        <end position="189"/>
    </location>
</feature>
<evidence type="ECO:0000313" key="3">
    <source>
        <dbReference type="Proteomes" id="UP001273166"/>
    </source>
</evidence>
<name>A0AAJ0GZY0_9PEZI</name>
<protein>
    <submittedName>
        <fullName evidence="2">Ca2+ regulator and membrane fusion protein Fig1-domain-containing protein</fullName>
    </submittedName>
</protein>
<dbReference type="GO" id="GO:0016020">
    <property type="term" value="C:membrane"/>
    <property type="evidence" value="ECO:0007669"/>
    <property type="project" value="InterPro"/>
</dbReference>
<organism evidence="2 3">
    <name type="scientific">Chaetomium strumarium</name>
    <dbReference type="NCBI Taxonomy" id="1170767"/>
    <lineage>
        <taxon>Eukaryota</taxon>
        <taxon>Fungi</taxon>
        <taxon>Dikarya</taxon>
        <taxon>Ascomycota</taxon>
        <taxon>Pezizomycotina</taxon>
        <taxon>Sordariomycetes</taxon>
        <taxon>Sordariomycetidae</taxon>
        <taxon>Sordariales</taxon>
        <taxon>Chaetomiaceae</taxon>
        <taxon>Chaetomium</taxon>
    </lineage>
</organism>
<keyword evidence="1" id="KW-0812">Transmembrane</keyword>
<keyword evidence="1" id="KW-1133">Transmembrane helix</keyword>
<dbReference type="PANTHER" id="PTHR28092:SF1">
    <property type="entry name" value="FACTOR-INDUCED GENE 1 PROTEIN"/>
    <property type="match status" value="1"/>
</dbReference>
<dbReference type="Pfam" id="PF12351">
    <property type="entry name" value="Fig1"/>
    <property type="match status" value="1"/>
</dbReference>
<gene>
    <name evidence="2" type="ORF">B0T15DRAFT_483673</name>
</gene>